<accession>A0ABU2GM59</accession>
<reference evidence="1 2" key="1">
    <citation type="submission" date="2022-06" db="EMBL/GenBank/DDBJ databases">
        <title>Halogeometricum sp. a new haloarchaeum isolate from saline soil.</title>
        <authorList>
            <person name="Strakova D."/>
            <person name="Galisteo C."/>
            <person name="Sanchez-Porro C."/>
            <person name="Ventosa A."/>
        </authorList>
    </citation>
    <scope>NUCLEOTIDE SEQUENCE [LARGE SCALE GENOMIC DNA]</scope>
    <source>
        <strain evidence="1 2">S1BR25-6</strain>
    </source>
</reference>
<evidence type="ECO:0008006" key="3">
    <source>
        <dbReference type="Google" id="ProtNLM"/>
    </source>
</evidence>
<dbReference type="RefSeq" id="WP_310926182.1">
    <property type="nucleotide sequence ID" value="NZ_JAMQOP010000006.1"/>
</dbReference>
<protein>
    <recommendedName>
        <fullName evidence="3">DUF2204 family protein</fullName>
    </recommendedName>
</protein>
<dbReference type="SUPFAM" id="SSF81301">
    <property type="entry name" value="Nucleotidyltransferase"/>
    <property type="match status" value="1"/>
</dbReference>
<evidence type="ECO:0000313" key="1">
    <source>
        <dbReference type="EMBL" id="MDS0301299.1"/>
    </source>
</evidence>
<proteinExistence type="predicted"/>
<sequence>MTVFSGGDAIREFLEEFDSWLSESVTVYLLGGSAMTVQGLKDQTEDIDLALGVVSEFEHVYQTLTSQGFTVVDEPTESFEGVGKTVELQHDARGLQIDLFERQVVGKVWITDRMHDRAAEFWAGTHATAFVLSDEDMFLLKAVSGGDLASGRRRDIEDIRTYAQRGVNYEVILNEINEQRPFNTGATEAQQIRDRSHPLFAIEMAVNSLSGLPNTFASQITEFATEFEIEYTVLGAVDDGIDNVDAIRERVLANVRAGSVEILLDRHEHVPNSVLRITARSLRPAQIPHRNNTEMRRVAPVELEPMTEELEVE</sequence>
<evidence type="ECO:0000313" key="2">
    <source>
        <dbReference type="Proteomes" id="UP001257060"/>
    </source>
</evidence>
<dbReference type="Proteomes" id="UP001257060">
    <property type="component" value="Unassembled WGS sequence"/>
</dbReference>
<name>A0ABU2GM59_9EURY</name>
<keyword evidence="2" id="KW-1185">Reference proteome</keyword>
<gene>
    <name evidence="1" type="ORF">NDI76_21430</name>
</gene>
<comment type="caution">
    <text evidence="1">The sequence shown here is derived from an EMBL/GenBank/DDBJ whole genome shotgun (WGS) entry which is preliminary data.</text>
</comment>
<dbReference type="EMBL" id="JAMQOP010000006">
    <property type="protein sequence ID" value="MDS0301299.1"/>
    <property type="molecule type" value="Genomic_DNA"/>
</dbReference>
<dbReference type="InterPro" id="IPR043519">
    <property type="entry name" value="NT_sf"/>
</dbReference>
<organism evidence="1 2">
    <name type="scientific">Halogeometricum salsisoli</name>
    <dbReference type="NCBI Taxonomy" id="2950536"/>
    <lineage>
        <taxon>Archaea</taxon>
        <taxon>Methanobacteriati</taxon>
        <taxon>Methanobacteriota</taxon>
        <taxon>Stenosarchaea group</taxon>
        <taxon>Halobacteria</taxon>
        <taxon>Halobacteriales</taxon>
        <taxon>Haloferacaceae</taxon>
        <taxon>Halogeometricum</taxon>
    </lineage>
</organism>